<feature type="domain" description="F-box" evidence="2">
    <location>
        <begin position="47"/>
        <end position="97"/>
    </location>
</feature>
<evidence type="ECO:0000313" key="3">
    <source>
        <dbReference type="EMBL" id="KAJ7608215.1"/>
    </source>
</evidence>
<keyword evidence="4" id="KW-1185">Reference proteome</keyword>
<evidence type="ECO:0000313" key="4">
    <source>
        <dbReference type="Proteomes" id="UP001221142"/>
    </source>
</evidence>
<accession>A0AAD7FB11</accession>
<dbReference type="InterPro" id="IPR001810">
    <property type="entry name" value="F-box_dom"/>
</dbReference>
<sequence>MRDAQELHKRIEELSGAIALQEAVLRGLERQKSDAQSDLNTILDPMAKLPFEISSEILLESLPSTSSMQASTALLGVCRRWRDIALATLSLWTHICNNGLPNRFRGLVEMWLPRSQDYPLVLSLHRMDLTPFTDLIHAMGDHARRIRDLHLVHPGMGFHSSLEYPPETPLIPLPWLQSLSVEGPPKELDIGSVNSWYYALRSLPNLIHSSLQHLYLGELAEWDHAAEALRQLALPSLRTLHIRKSYETGRCLDKLREFLIRSSPPLRSLHIALPSGMHNDTLAECLRLVPHLEDLTIPDCPSTDFTALFHNLSQPDILPALTHLSVHGTRAISSSKY</sequence>
<dbReference type="EMBL" id="JARKIF010000046">
    <property type="protein sequence ID" value="KAJ7608215.1"/>
    <property type="molecule type" value="Genomic_DNA"/>
</dbReference>
<reference evidence="3" key="1">
    <citation type="submission" date="2023-03" db="EMBL/GenBank/DDBJ databases">
        <title>Massive genome expansion in bonnet fungi (Mycena s.s.) driven by repeated elements and novel gene families across ecological guilds.</title>
        <authorList>
            <consortium name="Lawrence Berkeley National Laboratory"/>
            <person name="Harder C.B."/>
            <person name="Miyauchi S."/>
            <person name="Viragh M."/>
            <person name="Kuo A."/>
            <person name="Thoen E."/>
            <person name="Andreopoulos B."/>
            <person name="Lu D."/>
            <person name="Skrede I."/>
            <person name="Drula E."/>
            <person name="Henrissat B."/>
            <person name="Morin E."/>
            <person name="Kohler A."/>
            <person name="Barry K."/>
            <person name="LaButti K."/>
            <person name="Morin E."/>
            <person name="Salamov A."/>
            <person name="Lipzen A."/>
            <person name="Mereny Z."/>
            <person name="Hegedus B."/>
            <person name="Baldrian P."/>
            <person name="Stursova M."/>
            <person name="Weitz H."/>
            <person name="Taylor A."/>
            <person name="Grigoriev I.V."/>
            <person name="Nagy L.G."/>
            <person name="Martin F."/>
            <person name="Kauserud H."/>
        </authorList>
    </citation>
    <scope>NUCLEOTIDE SEQUENCE</scope>
    <source>
        <strain evidence="3">9284</strain>
    </source>
</reference>
<dbReference type="Proteomes" id="UP001221142">
    <property type="component" value="Unassembled WGS sequence"/>
</dbReference>
<dbReference type="AlphaFoldDB" id="A0AAD7FB11"/>
<dbReference type="Gene3D" id="1.20.1280.50">
    <property type="match status" value="1"/>
</dbReference>
<dbReference type="Pfam" id="PF12937">
    <property type="entry name" value="F-box-like"/>
    <property type="match status" value="1"/>
</dbReference>
<dbReference type="SUPFAM" id="SSF52047">
    <property type="entry name" value="RNI-like"/>
    <property type="match status" value="1"/>
</dbReference>
<organism evidence="3 4">
    <name type="scientific">Roridomyces roridus</name>
    <dbReference type="NCBI Taxonomy" id="1738132"/>
    <lineage>
        <taxon>Eukaryota</taxon>
        <taxon>Fungi</taxon>
        <taxon>Dikarya</taxon>
        <taxon>Basidiomycota</taxon>
        <taxon>Agaricomycotina</taxon>
        <taxon>Agaricomycetes</taxon>
        <taxon>Agaricomycetidae</taxon>
        <taxon>Agaricales</taxon>
        <taxon>Marasmiineae</taxon>
        <taxon>Mycenaceae</taxon>
        <taxon>Roridomyces</taxon>
    </lineage>
</organism>
<comment type="caution">
    <text evidence="3">The sequence shown here is derived from an EMBL/GenBank/DDBJ whole genome shotgun (WGS) entry which is preliminary data.</text>
</comment>
<protein>
    <recommendedName>
        <fullName evidence="2">F-box domain-containing protein</fullName>
    </recommendedName>
</protein>
<evidence type="ECO:0000256" key="1">
    <source>
        <dbReference type="SAM" id="Coils"/>
    </source>
</evidence>
<dbReference type="Gene3D" id="3.80.10.10">
    <property type="entry name" value="Ribonuclease Inhibitor"/>
    <property type="match status" value="1"/>
</dbReference>
<gene>
    <name evidence="3" type="ORF">FB45DRAFT_1130085</name>
</gene>
<feature type="coiled-coil region" evidence="1">
    <location>
        <begin position="11"/>
        <end position="38"/>
    </location>
</feature>
<keyword evidence="1" id="KW-0175">Coiled coil</keyword>
<name>A0AAD7FB11_9AGAR</name>
<evidence type="ECO:0000259" key="2">
    <source>
        <dbReference type="Pfam" id="PF12937"/>
    </source>
</evidence>
<dbReference type="InterPro" id="IPR032675">
    <property type="entry name" value="LRR_dom_sf"/>
</dbReference>
<proteinExistence type="predicted"/>